<evidence type="ECO:0000313" key="1">
    <source>
        <dbReference type="EMBL" id="SFA85733.1"/>
    </source>
</evidence>
<dbReference type="RefSeq" id="WP_175525816.1">
    <property type="nucleotide sequence ID" value="NZ_FOKJ01000005.1"/>
</dbReference>
<reference evidence="1 2" key="1">
    <citation type="submission" date="2016-10" db="EMBL/GenBank/DDBJ databases">
        <authorList>
            <person name="Varghese N."/>
            <person name="Submissions S."/>
        </authorList>
    </citation>
    <scope>NUCLEOTIDE SEQUENCE [LARGE SCALE GENOMIC DNA]</scope>
    <source>
        <strain evidence="1 2">DSM 282</strain>
    </source>
</reference>
<name>A0A1I0WCJ9_9GAMM</name>
<dbReference type="Proteomes" id="UP000198861">
    <property type="component" value="Unassembled WGS sequence"/>
</dbReference>
<organism evidence="1 2">
    <name type="scientific">Azotobacter beijerinckii</name>
    <dbReference type="NCBI Taxonomy" id="170623"/>
    <lineage>
        <taxon>Bacteria</taxon>
        <taxon>Pseudomonadati</taxon>
        <taxon>Pseudomonadota</taxon>
        <taxon>Gammaproteobacteria</taxon>
        <taxon>Pseudomonadales</taxon>
        <taxon>Pseudomonadaceae</taxon>
        <taxon>Azotobacter</taxon>
    </lineage>
</organism>
<evidence type="ECO:0000313" key="2">
    <source>
        <dbReference type="Proteomes" id="UP000198861"/>
    </source>
</evidence>
<accession>A0A1I0WCJ9</accession>
<keyword evidence="2" id="KW-1185">Reference proteome</keyword>
<protein>
    <submittedName>
        <fullName evidence="1">Uncharacterized protein</fullName>
    </submittedName>
</protein>
<comment type="caution">
    <text evidence="1">The sequence shown here is derived from an EMBL/GenBank/DDBJ whole genome shotgun (WGS) entry which is preliminary data.</text>
</comment>
<feature type="non-terminal residue" evidence="1">
    <location>
        <position position="1"/>
    </location>
</feature>
<dbReference type="EMBL" id="FOKJ01000005">
    <property type="protein sequence ID" value="SFA85733.1"/>
    <property type="molecule type" value="Genomic_DNA"/>
</dbReference>
<proteinExistence type="predicted"/>
<gene>
    <name evidence="1" type="ORF">SAMN04244571_00596</name>
</gene>
<sequence length="148" mass="16288">ARDALGKEKAALAAAHDEQAKLANERKAQADALAKGAAELVAIRDALVKEKAALVTARDEQAKLANEHKVRIEALGAQLEEQTGKTNALLMTRDNQTLLLSERDSQIHQFEAEYSENLARLRLMQDELVKGEAQIELIKDLLLREPGL</sequence>